<dbReference type="SUPFAM" id="SSF56925">
    <property type="entry name" value="OMPA-like"/>
    <property type="match status" value="1"/>
</dbReference>
<protein>
    <recommendedName>
        <fullName evidence="3">Cyclic nucleotide-binding domain-containing protein</fullName>
    </recommendedName>
</protein>
<evidence type="ECO:0000313" key="4">
    <source>
        <dbReference type="EMBL" id="MDT7042745.1"/>
    </source>
</evidence>
<organism evidence="4 5">
    <name type="scientific">Candidatus Nitronereus thalassa</name>
    <dbReference type="NCBI Taxonomy" id="3020898"/>
    <lineage>
        <taxon>Bacteria</taxon>
        <taxon>Pseudomonadati</taxon>
        <taxon>Nitrospirota</taxon>
        <taxon>Nitrospiria</taxon>
        <taxon>Nitrospirales</taxon>
        <taxon>Nitrospiraceae</taxon>
        <taxon>Candidatus Nitronereus</taxon>
    </lineage>
</organism>
<feature type="coiled-coil region" evidence="1">
    <location>
        <begin position="32"/>
        <end position="59"/>
    </location>
</feature>
<dbReference type="EMBL" id="JAQOUE010000001">
    <property type="protein sequence ID" value="MDT7042745.1"/>
    <property type="molecule type" value="Genomic_DNA"/>
</dbReference>
<dbReference type="InterPro" id="IPR011250">
    <property type="entry name" value="OMP/PagP_B-barrel"/>
</dbReference>
<proteinExistence type="predicted"/>
<sequence>MRKARNFTPRFMVTAFVAGVFLCPSGFSLAAGSSVDDRIQKLEQRIEQMQKQVQQPRHIDWEEVEKRLEKLERQQPASQGGETGNMVFFRGGGAFATGDRSGEVLTDVGGASGFNKGDNGYYIGAGLDLVLSKDVWGMLSKTWVLGEIGVEYKRFNSSTVRSATSTLTGVGNLTTKVEITQLTVSVSPKILFMEGSRLRPWIIPVGLDFHVISPPSGDITVLDVGAQFAVGAQYRVWKALHIGVDGRFHLAAGETDTDNSFGTVGGYMGLAF</sequence>
<evidence type="ECO:0000259" key="3">
    <source>
        <dbReference type="PROSITE" id="PS50042"/>
    </source>
</evidence>
<evidence type="ECO:0000256" key="2">
    <source>
        <dbReference type="SAM" id="SignalP"/>
    </source>
</evidence>
<reference evidence="4 5" key="1">
    <citation type="journal article" date="2023" name="ISME J.">
        <title>Cultivation and genomic characterization of novel and ubiquitous marine nitrite-oxidizing bacteria from the Nitrospirales.</title>
        <authorList>
            <person name="Mueller A.J."/>
            <person name="Daebeler A."/>
            <person name="Herbold C.W."/>
            <person name="Kirkegaard R.H."/>
            <person name="Daims H."/>
        </authorList>
    </citation>
    <scope>NUCLEOTIDE SEQUENCE [LARGE SCALE GENOMIC DNA]</scope>
    <source>
        <strain evidence="4 5">EB</strain>
    </source>
</reference>
<feature type="signal peptide" evidence="2">
    <location>
        <begin position="1"/>
        <end position="30"/>
    </location>
</feature>
<dbReference type="Proteomes" id="UP001250932">
    <property type="component" value="Unassembled WGS sequence"/>
</dbReference>
<evidence type="ECO:0000256" key="1">
    <source>
        <dbReference type="SAM" id="Coils"/>
    </source>
</evidence>
<dbReference type="PROSITE" id="PS50042">
    <property type="entry name" value="CNMP_BINDING_3"/>
    <property type="match status" value="1"/>
</dbReference>
<gene>
    <name evidence="4" type="ORF">PPG34_10315</name>
</gene>
<dbReference type="InterPro" id="IPR000595">
    <property type="entry name" value="cNMP-bd_dom"/>
</dbReference>
<comment type="caution">
    <text evidence="4">The sequence shown here is derived from an EMBL/GenBank/DDBJ whole genome shotgun (WGS) entry which is preliminary data.</text>
</comment>
<accession>A0ABU3K8H7</accession>
<keyword evidence="5" id="KW-1185">Reference proteome</keyword>
<name>A0ABU3K8H7_9BACT</name>
<feature type="chain" id="PRO_5045921079" description="Cyclic nucleotide-binding domain-containing protein" evidence="2">
    <location>
        <begin position="31"/>
        <end position="272"/>
    </location>
</feature>
<dbReference type="RefSeq" id="WP_313833196.1">
    <property type="nucleotide sequence ID" value="NZ_JAQOUE010000001.1"/>
</dbReference>
<keyword evidence="2" id="KW-0732">Signal</keyword>
<evidence type="ECO:0000313" key="5">
    <source>
        <dbReference type="Proteomes" id="UP001250932"/>
    </source>
</evidence>
<keyword evidence="1" id="KW-0175">Coiled coil</keyword>
<feature type="domain" description="Cyclic nucleotide-binding" evidence="3">
    <location>
        <begin position="115"/>
        <end position="164"/>
    </location>
</feature>